<evidence type="ECO:0000313" key="1">
    <source>
        <dbReference type="EMBL" id="TMU50479.1"/>
    </source>
</evidence>
<comment type="caution">
    <text evidence="1">The sequence shown here is derived from an EMBL/GenBank/DDBJ whole genome shotgun (WGS) entry which is preliminary data.</text>
</comment>
<dbReference type="PANTHER" id="PTHR21180">
    <property type="entry name" value="ENDONUCLEASE/EXONUCLEASE/PHOSPHATASE FAMILY DOMAIN-CONTAINING PROTEIN 1"/>
    <property type="match status" value="1"/>
</dbReference>
<protein>
    <submittedName>
        <fullName evidence="1">Helix-hairpin-helix domain-containing protein</fullName>
    </submittedName>
</protein>
<name>A0ABY2WGS9_9FLAO</name>
<evidence type="ECO:0000313" key="2">
    <source>
        <dbReference type="Proteomes" id="UP000751614"/>
    </source>
</evidence>
<dbReference type="Pfam" id="PF12836">
    <property type="entry name" value="HHH_3"/>
    <property type="match status" value="2"/>
</dbReference>
<dbReference type="RefSeq" id="WP_138839385.1">
    <property type="nucleotide sequence ID" value="NZ_VCNI01000006.1"/>
</dbReference>
<dbReference type="InterPro" id="IPR051675">
    <property type="entry name" value="Endo/Exo/Phosphatase_dom_1"/>
</dbReference>
<dbReference type="Proteomes" id="UP000751614">
    <property type="component" value="Unassembled WGS sequence"/>
</dbReference>
<keyword evidence="2" id="KW-1185">Reference proteome</keyword>
<accession>A0ABY2WGS9</accession>
<dbReference type="SUPFAM" id="SSF47781">
    <property type="entry name" value="RuvA domain 2-like"/>
    <property type="match status" value="2"/>
</dbReference>
<dbReference type="Gene3D" id="1.10.150.280">
    <property type="entry name" value="AF1531-like domain"/>
    <property type="match status" value="2"/>
</dbReference>
<dbReference type="PANTHER" id="PTHR21180:SF32">
    <property type="entry name" value="ENDONUCLEASE_EXONUCLEASE_PHOSPHATASE FAMILY DOMAIN-CONTAINING PROTEIN 1"/>
    <property type="match status" value="1"/>
</dbReference>
<dbReference type="InterPro" id="IPR010994">
    <property type="entry name" value="RuvA_2-like"/>
</dbReference>
<proteinExistence type="predicted"/>
<gene>
    <name evidence="1" type="ORF">FGG15_19170</name>
</gene>
<dbReference type="EMBL" id="VCNI01000006">
    <property type="protein sequence ID" value="TMU50479.1"/>
    <property type="molecule type" value="Genomic_DNA"/>
</dbReference>
<sequence length="286" mass="33247">MKKLRSHFRFNKQERSGIFFLLLLIIALQGVYFFISSSSNSEPSKLLVDNLEQSWVDSLQHSQQQKPSFKLYPFNPNFITEYKGYTLGIAPEELDRLYAFRKQGKYVNSAEEFQRVTLVSDSLLPRISPYFKFPDWNIRGKSTFKEKSKEPKRVEILDLNKATSQELKTIKGIGEKLSSRIVKFRDRLGGFLVDEQLNDVYGLEPEIVSRTLKKFKVLTFPDIHKVNINTATVGELSRLIYINQDLAQEIVQFRLANGSFQSLDDLTEVESFPKERIDRIKLYLTL</sequence>
<organism evidence="1 2">
    <name type="scientific">Flagellimonas algicola</name>
    <dbReference type="NCBI Taxonomy" id="2583815"/>
    <lineage>
        <taxon>Bacteria</taxon>
        <taxon>Pseudomonadati</taxon>
        <taxon>Bacteroidota</taxon>
        <taxon>Flavobacteriia</taxon>
        <taxon>Flavobacteriales</taxon>
        <taxon>Flavobacteriaceae</taxon>
        <taxon>Flagellimonas</taxon>
    </lineage>
</organism>
<reference evidence="1 2" key="1">
    <citation type="submission" date="2019-05" db="EMBL/GenBank/DDBJ databases">
        <title>Flagellimonas sp. AsT0115, sp. nov., isolated from a marine red algae, Asparagopsis taxiformis.</title>
        <authorList>
            <person name="Kim J."/>
            <person name="Jeong S.E."/>
            <person name="Jeon C.O."/>
        </authorList>
    </citation>
    <scope>NUCLEOTIDE SEQUENCE [LARGE SCALE GENOMIC DNA]</scope>
    <source>
        <strain evidence="1 2">AsT0115</strain>
    </source>
</reference>